<dbReference type="RefSeq" id="WP_103677057.1">
    <property type="nucleotide sequence ID" value="NZ_PQGD01000007.1"/>
</dbReference>
<dbReference type="Pfam" id="PF23842">
    <property type="entry name" value="Phage_tail_terminator_3"/>
    <property type="match status" value="1"/>
</dbReference>
<protein>
    <submittedName>
        <fullName evidence="2">Uncharacterized protein</fullName>
    </submittedName>
</protein>
<dbReference type="EMBL" id="PQGE01000014">
    <property type="protein sequence ID" value="POP43364.1"/>
    <property type="molecule type" value="Genomic_DNA"/>
</dbReference>
<dbReference type="AlphaFoldDB" id="A0A2P5GQM2"/>
<keyword evidence="3" id="KW-1185">Reference proteome</keyword>
<evidence type="ECO:0000313" key="3">
    <source>
        <dbReference type="Proteomes" id="UP000237073"/>
    </source>
</evidence>
<evidence type="ECO:0000313" key="1">
    <source>
        <dbReference type="EMBL" id="POP43364.1"/>
    </source>
</evidence>
<dbReference type="EMBL" id="PQGD01000007">
    <property type="protein sequence ID" value="POP48881.1"/>
    <property type="molecule type" value="Genomic_DNA"/>
</dbReference>
<evidence type="ECO:0000313" key="4">
    <source>
        <dbReference type="Proteomes" id="UP000247005"/>
    </source>
</evidence>
<proteinExistence type="predicted"/>
<dbReference type="Proteomes" id="UP000237073">
    <property type="component" value="Unassembled WGS sequence"/>
</dbReference>
<evidence type="ECO:0000313" key="2">
    <source>
        <dbReference type="EMBL" id="POP48881.1"/>
    </source>
</evidence>
<reference evidence="3 4" key="1">
    <citation type="submission" date="2018-01" db="EMBL/GenBank/DDBJ databases">
        <title>Superficieibacter electus gen. nov., sp. nov., an extended-spectrum beta-lactamase possessing member of the Enterobacteriaceae family, isolated from intensive care unit surfaces.</title>
        <authorList>
            <person name="Potter R.F."/>
            <person name="D'Souza A.W."/>
        </authorList>
    </citation>
    <scope>NUCLEOTIDE SEQUENCE [LARGE SCALE GENOMIC DNA]</scope>
    <source>
        <strain evidence="2 4">BP-1</strain>
        <strain evidence="1 3">BP-2</strain>
    </source>
</reference>
<accession>A0A2P5GQM2</accession>
<dbReference type="OrthoDB" id="6580129at2"/>
<name>A0A2P5GQM2_9ENTR</name>
<dbReference type="Proteomes" id="UP000247005">
    <property type="component" value="Unassembled WGS sequence"/>
</dbReference>
<sequence length="127" mass="14005">MTPMMHERVRNLFGNAGLTDGFTVQKLMYEDPKNLKVAVIVFRPAGGTAIRTDLGAEHYVMVDIVGAKEDRGGAASAAQRIIDYVQLHPMDDPCVGYIQNMGGFPPPVLTEEGRIVFRLQFSCNYGE</sequence>
<dbReference type="InterPro" id="IPR056950">
    <property type="entry name" value="Phage_tail_terminator_3"/>
</dbReference>
<gene>
    <name evidence="2" type="ORF">CHU32_09800</name>
    <name evidence="1" type="ORF">CHU33_15915</name>
</gene>
<comment type="caution">
    <text evidence="2">The sequence shown here is derived from an EMBL/GenBank/DDBJ whole genome shotgun (WGS) entry which is preliminary data.</text>
</comment>
<organism evidence="2 4">
    <name type="scientific">Superficieibacter electus</name>
    <dbReference type="NCBI Taxonomy" id="2022662"/>
    <lineage>
        <taxon>Bacteria</taxon>
        <taxon>Pseudomonadati</taxon>
        <taxon>Pseudomonadota</taxon>
        <taxon>Gammaproteobacteria</taxon>
        <taxon>Enterobacterales</taxon>
        <taxon>Enterobacteriaceae</taxon>
        <taxon>Superficieibacter</taxon>
    </lineage>
</organism>